<accession>A0A8S5NE08</accession>
<reference evidence="1" key="1">
    <citation type="journal article" date="2021" name="Proc. Natl. Acad. Sci. U.S.A.">
        <title>A Catalog of Tens of Thousands of Viruses from Human Metagenomes Reveals Hidden Associations with Chronic Diseases.</title>
        <authorList>
            <person name="Tisza M.J."/>
            <person name="Buck C.B."/>
        </authorList>
    </citation>
    <scope>NUCLEOTIDE SEQUENCE</scope>
    <source>
        <strain evidence="1">CthSp75</strain>
    </source>
</reference>
<proteinExistence type="predicted"/>
<protein>
    <submittedName>
        <fullName evidence="1">Uncharacterized protein</fullName>
    </submittedName>
</protein>
<name>A0A8S5NE08_9CAUD</name>
<organism evidence="1">
    <name type="scientific">Siphoviridae sp. cthSp75</name>
    <dbReference type="NCBI Taxonomy" id="2826424"/>
    <lineage>
        <taxon>Viruses</taxon>
        <taxon>Duplodnaviria</taxon>
        <taxon>Heunggongvirae</taxon>
        <taxon>Uroviricota</taxon>
        <taxon>Caudoviricetes</taxon>
    </lineage>
</organism>
<sequence>MLIKIGEMIWIKAKKINAVKLSQIGIKKQWEISVHTDNKTYIHGTYDTKDEALQNLNYLAVTINHKIEGKY</sequence>
<dbReference type="EMBL" id="BK015146">
    <property type="protein sequence ID" value="DAD92865.1"/>
    <property type="molecule type" value="Genomic_DNA"/>
</dbReference>
<evidence type="ECO:0000313" key="1">
    <source>
        <dbReference type="EMBL" id="DAD92865.1"/>
    </source>
</evidence>